<comment type="caution">
    <text evidence="20">The sequence shown here is derived from an EMBL/GenBank/DDBJ whole genome shotgun (WGS) entry which is preliminary data.</text>
</comment>
<feature type="domain" description="PTS EIIA type-1" evidence="16">
    <location>
        <begin position="1260"/>
        <end position="1364"/>
    </location>
</feature>
<feature type="transmembrane region" description="Helical" evidence="15">
    <location>
        <begin position="1010"/>
        <end position="1028"/>
    </location>
</feature>
<keyword evidence="3" id="KW-1003">Cell membrane</keyword>
<evidence type="ECO:0000256" key="15">
    <source>
        <dbReference type="SAM" id="Phobius"/>
    </source>
</evidence>
<gene>
    <name evidence="20" type="ORF">G195_000385</name>
</gene>
<feature type="domain" description="PTS EIIC type-1" evidence="18">
    <location>
        <begin position="872"/>
        <end position="1228"/>
    </location>
</feature>
<dbReference type="FunFam" id="2.70.70.10:FF:000001">
    <property type="entry name" value="PTS system glucose-specific IIA component"/>
    <property type="match status" value="1"/>
</dbReference>
<evidence type="ECO:0000256" key="9">
    <source>
        <dbReference type="ARBA" id="ARBA00022801"/>
    </source>
</evidence>
<dbReference type="PROSITE" id="PS01035">
    <property type="entry name" value="PTS_EIIB_TYPE_1_CYS"/>
    <property type="match status" value="1"/>
</dbReference>
<dbReference type="GO" id="GO:0003723">
    <property type="term" value="F:RNA binding"/>
    <property type="evidence" value="ECO:0007669"/>
    <property type="project" value="InterPro"/>
</dbReference>
<dbReference type="EMBL" id="AOFI03000001">
    <property type="protein sequence ID" value="KAF4326113.1"/>
    <property type="molecule type" value="Genomic_DNA"/>
</dbReference>
<dbReference type="InterPro" id="IPR001996">
    <property type="entry name" value="PTS_IIB_1"/>
</dbReference>
<name>A0A8J4SXD2_9STRA</name>
<evidence type="ECO:0000256" key="14">
    <source>
        <dbReference type="SAM" id="MobiDB-lite"/>
    </source>
</evidence>
<dbReference type="PROSITE" id="PS00572">
    <property type="entry name" value="GLYCOSYL_HYDROL_F1_1"/>
    <property type="match status" value="1"/>
</dbReference>
<dbReference type="GO" id="GO:0005975">
    <property type="term" value="P:carbohydrate metabolic process"/>
    <property type="evidence" value="ECO:0007669"/>
    <property type="project" value="InterPro"/>
</dbReference>
<dbReference type="InterPro" id="IPR011297">
    <property type="entry name" value="PTS_IIABC_b_glu"/>
</dbReference>
<dbReference type="InterPro" id="IPR013013">
    <property type="entry name" value="PTS_EIIC_1"/>
</dbReference>
<evidence type="ECO:0000256" key="4">
    <source>
        <dbReference type="ARBA" id="ARBA00022597"/>
    </source>
</evidence>
<dbReference type="FunFam" id="3.20.20.80:FF:000004">
    <property type="entry name" value="Beta-glucosidase 6-phospho-beta-glucosidase"/>
    <property type="match status" value="1"/>
</dbReference>
<dbReference type="NCBIfam" id="NF046042">
    <property type="entry name" value="LicT"/>
    <property type="match status" value="1"/>
</dbReference>
<dbReference type="GO" id="GO:0005886">
    <property type="term" value="C:plasma membrane"/>
    <property type="evidence" value="ECO:0007669"/>
    <property type="project" value="UniProtKB-SubCell"/>
</dbReference>
<evidence type="ECO:0000256" key="7">
    <source>
        <dbReference type="ARBA" id="ARBA00022692"/>
    </source>
</evidence>
<dbReference type="NCBIfam" id="TIGR01995">
    <property type="entry name" value="PTS-II-ABC-beta"/>
    <property type="match status" value="1"/>
</dbReference>
<evidence type="ECO:0000256" key="3">
    <source>
        <dbReference type="ARBA" id="ARBA00022475"/>
    </source>
</evidence>
<feature type="region of interest" description="Disordered" evidence="14">
    <location>
        <begin position="1219"/>
        <end position="1242"/>
    </location>
</feature>
<dbReference type="SUPFAM" id="SSF51261">
    <property type="entry name" value="Duplicated hybrid motif"/>
    <property type="match status" value="1"/>
</dbReference>
<dbReference type="Gene3D" id="3.20.20.80">
    <property type="entry name" value="Glycosidases"/>
    <property type="match status" value="1"/>
</dbReference>
<feature type="transmembrane region" description="Helical" evidence="15">
    <location>
        <begin position="1191"/>
        <end position="1213"/>
    </location>
</feature>
<feature type="transmembrane region" description="Helical" evidence="15">
    <location>
        <begin position="968"/>
        <end position="990"/>
    </location>
</feature>
<keyword evidence="8" id="KW-0418">Kinase</keyword>
<evidence type="ECO:0000259" key="16">
    <source>
        <dbReference type="PROSITE" id="PS51093"/>
    </source>
</evidence>
<evidence type="ECO:0000256" key="8">
    <source>
        <dbReference type="ARBA" id="ARBA00022777"/>
    </source>
</evidence>
<evidence type="ECO:0000259" key="19">
    <source>
        <dbReference type="PROSITE" id="PS51372"/>
    </source>
</evidence>
<evidence type="ECO:0000259" key="17">
    <source>
        <dbReference type="PROSITE" id="PS51098"/>
    </source>
</evidence>
<dbReference type="Pfam" id="PF00367">
    <property type="entry name" value="PTS_EIIB"/>
    <property type="match status" value="1"/>
</dbReference>
<accession>A0A8J4SXD2</accession>
<dbReference type="PROSITE" id="PS00653">
    <property type="entry name" value="GLYCOSYL_HYDROL_F1_2"/>
    <property type="match status" value="1"/>
</dbReference>
<feature type="active site" description="Nucleophile" evidence="13">
    <location>
        <position position="377"/>
    </location>
</feature>
<dbReference type="GO" id="GO:0006355">
    <property type="term" value="P:regulation of DNA-templated transcription"/>
    <property type="evidence" value="ECO:0007669"/>
    <property type="project" value="InterPro"/>
</dbReference>
<dbReference type="GO" id="GO:0090589">
    <property type="term" value="F:protein-phosphocysteine-trehalose phosphotransferase system transporter activity"/>
    <property type="evidence" value="ECO:0007669"/>
    <property type="project" value="TreeGrafter"/>
</dbReference>
<feature type="transmembrane region" description="Helical" evidence="15">
    <location>
        <begin position="939"/>
        <end position="956"/>
    </location>
</feature>
<dbReference type="InterPro" id="IPR018113">
    <property type="entry name" value="PTrfase_EIIB_Cys"/>
</dbReference>
<keyword evidence="9" id="KW-0378">Hydrolase</keyword>
<dbReference type="GO" id="GO:0009401">
    <property type="term" value="P:phosphoenolpyruvate-dependent sugar phosphotransferase system"/>
    <property type="evidence" value="ECO:0007669"/>
    <property type="project" value="UniProtKB-KW"/>
</dbReference>
<protein>
    <recommendedName>
        <fullName evidence="22">Beta-glucosidase</fullName>
    </recommendedName>
</protein>
<keyword evidence="7 15" id="KW-0812">Transmembrane</keyword>
<dbReference type="PANTHER" id="PTHR30175:SF1">
    <property type="entry name" value="PTS SYSTEM ARBUTIN-, CELLOBIOSE-, AND SALICIN-SPECIFIC EIIBC COMPONENT-RELATED"/>
    <property type="match status" value="1"/>
</dbReference>
<dbReference type="GO" id="GO:0015771">
    <property type="term" value="P:trehalose transport"/>
    <property type="evidence" value="ECO:0007669"/>
    <property type="project" value="TreeGrafter"/>
</dbReference>
<dbReference type="Pfam" id="PF00232">
    <property type="entry name" value="Glyco_hydro_1"/>
    <property type="match status" value="1"/>
</dbReference>
<dbReference type="InterPro" id="IPR001360">
    <property type="entry name" value="Glyco_hydro_1"/>
</dbReference>
<dbReference type="SUPFAM" id="SSF63520">
    <property type="entry name" value="PTS-regulatory domain, PRD"/>
    <property type="match status" value="2"/>
</dbReference>
<feature type="transmembrane region" description="Helical" evidence="15">
    <location>
        <begin position="911"/>
        <end position="932"/>
    </location>
</feature>
<dbReference type="NCBIfam" id="NF007158">
    <property type="entry name" value="PRK09593.1"/>
    <property type="match status" value="1"/>
</dbReference>
<dbReference type="PROSITE" id="PS51098">
    <property type="entry name" value="PTS_EIIB_TYPE_1"/>
    <property type="match status" value="1"/>
</dbReference>
<dbReference type="Gene3D" id="1.10.1790.10">
    <property type="entry name" value="PRD domain"/>
    <property type="match status" value="2"/>
</dbReference>
<dbReference type="InterPro" id="IPR036634">
    <property type="entry name" value="PRD_sf"/>
</dbReference>
<dbReference type="CDD" id="cd00212">
    <property type="entry name" value="PTS_IIB_glc"/>
    <property type="match status" value="1"/>
</dbReference>
<dbReference type="Pfam" id="PF00358">
    <property type="entry name" value="PTS_EIIA_1"/>
    <property type="match status" value="1"/>
</dbReference>
<dbReference type="PROSITE" id="PS00371">
    <property type="entry name" value="PTS_EIIA_TYPE_1_HIS"/>
    <property type="match status" value="1"/>
</dbReference>
<dbReference type="GO" id="GO:0016301">
    <property type="term" value="F:kinase activity"/>
    <property type="evidence" value="ECO:0007669"/>
    <property type="project" value="UniProtKB-KW"/>
</dbReference>
<evidence type="ECO:0000313" key="20">
    <source>
        <dbReference type="EMBL" id="KAF4326113.1"/>
    </source>
</evidence>
<evidence type="ECO:0000256" key="5">
    <source>
        <dbReference type="ARBA" id="ARBA00022679"/>
    </source>
</evidence>
<evidence type="ECO:0000256" key="2">
    <source>
        <dbReference type="ARBA" id="ARBA00022448"/>
    </source>
</evidence>
<dbReference type="NCBIfam" id="TIGR00830">
    <property type="entry name" value="PTBA"/>
    <property type="match status" value="1"/>
</dbReference>
<dbReference type="InterPro" id="IPR036650">
    <property type="entry name" value="CAT_RNA-bd_dom_sf"/>
</dbReference>
<dbReference type="SUPFAM" id="SSF55604">
    <property type="entry name" value="Glucose permease domain IIB"/>
    <property type="match status" value="1"/>
</dbReference>
<dbReference type="InterPro" id="IPR003352">
    <property type="entry name" value="PTS_EIIC"/>
</dbReference>
<keyword evidence="6" id="KW-0598">Phosphotransferase system</keyword>
<dbReference type="CDD" id="cd00210">
    <property type="entry name" value="PTS_IIA_glc"/>
    <property type="match status" value="1"/>
</dbReference>
<dbReference type="InterPro" id="IPR050558">
    <property type="entry name" value="PTS_Sugar-Specific_Components"/>
</dbReference>
<dbReference type="InterPro" id="IPR033132">
    <property type="entry name" value="GH_1_N_CS"/>
</dbReference>
<dbReference type="GO" id="GO:0008982">
    <property type="term" value="F:protein-N(PI)-phosphohistidine-sugar phosphotransferase activity"/>
    <property type="evidence" value="ECO:0007669"/>
    <property type="project" value="InterPro"/>
</dbReference>
<dbReference type="Pfam" id="PF02378">
    <property type="entry name" value="PTS_EIIC"/>
    <property type="match status" value="1"/>
</dbReference>
<dbReference type="PANTHER" id="PTHR30175">
    <property type="entry name" value="PHOSPHOTRANSFERASE SYSTEM TRANSPORT PROTEIN"/>
    <property type="match status" value="1"/>
</dbReference>
<evidence type="ECO:0000256" key="12">
    <source>
        <dbReference type="ARBA" id="ARBA00023295"/>
    </source>
</evidence>
<evidence type="ECO:0008006" key="22">
    <source>
        <dbReference type="Google" id="ProtNLM"/>
    </source>
</evidence>
<feature type="transmembrane region" description="Helical" evidence="15">
    <location>
        <begin position="1064"/>
        <end position="1086"/>
    </location>
</feature>
<dbReference type="InterPro" id="IPR011608">
    <property type="entry name" value="PRD"/>
</dbReference>
<evidence type="ECO:0000256" key="11">
    <source>
        <dbReference type="ARBA" id="ARBA00023136"/>
    </source>
</evidence>
<dbReference type="PRINTS" id="PR00131">
    <property type="entry name" value="GLHYDRLASE1"/>
</dbReference>
<reference evidence="20" key="2">
    <citation type="submission" date="2020-02" db="EMBL/GenBank/DDBJ databases">
        <authorList>
            <person name="Studholme D.J."/>
        </authorList>
    </citation>
    <scope>NUCLEOTIDE SEQUENCE</scope>
    <source>
        <strain evidence="20">00238/432</strain>
    </source>
</reference>
<keyword evidence="12" id="KW-0326">Glycosidase</keyword>
<dbReference type="Pfam" id="PF03123">
    <property type="entry name" value="CAT_RBD"/>
    <property type="match status" value="1"/>
</dbReference>
<keyword evidence="5" id="KW-0808">Transferase</keyword>
<dbReference type="FunFam" id="3.30.1360.60:FF:000001">
    <property type="entry name" value="PTS system glucose-specific IIBC component PtsG"/>
    <property type="match status" value="1"/>
</dbReference>
<sequence>MMTNFKFPKDFLWGGAIAANQAEGAYLEDGKGLSIVDLLPTGENRRSIMKGNVPALTPLETEFYPSHEAIDFYHRYPEDIALFAEMGFKALRVSIAWARIFPIGEDAQPNEAGLQFYDQLFDELLKHGIEPVVTLAHFDVPVNLIEKYGSWRSRELVGLFEKYAKTVFSRYKDKVKYWMTFNEINMLLHLPFLGAGLVFKDGENVKEIQYQAAHHQLVASALAVKACHEIIPGAMIGCMLAAGSFYPYTCNPEDVFQGMEKDRESYFFIDVQSRGEYPGYAKRFFKDHGLNIAMQPGDAEILKNHTVDYIGFSYYSSRTTSTDPEVVKNMTTGNVFGSVANPYLAKSEWGWTIDPKGIRITANQLHDRYQKPLFVVENGFGANDVVTPEGEVDDAYRIDYLKRHVAEMGEALQDGVEIIGYTSWGPIDIVSASSGEMRKRYGYIYVDRDNEGKGDLKRIKKKSFHWYKNVIESDGSNLVDRDGGIEVKIAKVINNNVISIYQADGAELVVMGRGIAFKKKPGDKVDETRIQKVFALKNKQTSDNFKMLLREVPMELIEIVEEIITYARENLGRNLNENIYVSLTDHINFAIERYREGVEIKNALMWEIKQLYKAEFGLGLKTLEQIKARLDIELPPDEAAYIALHIVNAEMNEEVITTMNITKFIQQIINIAKYHFKMEFDEESLSYFRFITHLKFFSQRVLSGTHYDNNYDHFYDMIKEKHPEAAACTEKIEMFVNKEYNHQLTNEEKLYLTVHIERVVNLNMGVHSMSQEKLAKEIVELVGGEKNVVSLVHCATRLRFVLKDDAKADKAKLEKTEGIIAVKENGGQFQVVVGNKVPEVYGAIGQISNILDDSSDKEKPKKSAKGLGGIIDVISSIFAPLLGVMAGAGILKGLLLIASNVGWLETTETTYKILFAAADSLFYFLPLLLAVTTARKFQGNMFVAMTIAGALIYPSIVTLKAEGTRTDFFGIPVILMNYSSTVIPIILAVIVMSKLEKFFNKVLHESVKNFVTPLFLLVIMVPLTLLVFGPFGVYVGNAIASGLVAAFGFSPLLAGAVMGASWQLLVIFGIHWGLIPVFINNVAVYGRDGVKPAATASIFAQTGAAFGVMLKTKNKKLKTLAGSSTLTALFGITEPAIYGVTLPLKRPFIAGVIGGAVGGAIIGQAGTQAFASGAPGLLTLPIFYGPGGEGFPGLILGICVSFVVAAALTYIMGFKDPVEEEEKEKSTETTKPSERTAASSDQEVLSPIEGTIVDLSDVPDPAFSSGAMGKGIAIEPAVGRVVAPFDGTITVAFKKKHALAVVSDTGAEILVHVGVDTVKLDGQHFTSHIQESDRVKAGDLLLEFDIAEIKAAGYHAVTPIIVTNSTDYEEVVPLITGQVRVQEPLLTLYGGKGPEQE</sequence>
<dbReference type="Gene3D" id="2.30.24.10">
    <property type="entry name" value="CAT RNA-binding domain"/>
    <property type="match status" value="1"/>
</dbReference>
<evidence type="ECO:0000256" key="13">
    <source>
        <dbReference type="PROSITE-ProRule" id="PRU10055"/>
    </source>
</evidence>
<feature type="transmembrane region" description="Helical" evidence="15">
    <location>
        <begin position="1092"/>
        <end position="1110"/>
    </location>
</feature>
<dbReference type="SUPFAM" id="SSF51445">
    <property type="entry name" value="(Trans)glycosidases"/>
    <property type="match status" value="1"/>
</dbReference>
<feature type="compositionally biased region" description="Basic and acidic residues" evidence="14">
    <location>
        <begin position="1223"/>
        <end position="1234"/>
    </location>
</feature>
<evidence type="ECO:0000256" key="10">
    <source>
        <dbReference type="ARBA" id="ARBA00022989"/>
    </source>
</evidence>
<dbReference type="PROSITE" id="PS51093">
    <property type="entry name" value="PTS_EIIA_TYPE_1"/>
    <property type="match status" value="1"/>
</dbReference>
<dbReference type="Pfam" id="PF00874">
    <property type="entry name" value="PRD"/>
    <property type="match status" value="2"/>
</dbReference>
<feature type="transmembrane region" description="Helical" evidence="15">
    <location>
        <begin position="1034"/>
        <end position="1057"/>
    </location>
</feature>
<dbReference type="InterPro" id="IPR036878">
    <property type="entry name" value="Glu_permease_IIB"/>
</dbReference>
<dbReference type="Gene3D" id="3.30.1360.60">
    <property type="entry name" value="Glucose permease domain IIB"/>
    <property type="match status" value="1"/>
</dbReference>
<dbReference type="PROSITE" id="PS51103">
    <property type="entry name" value="PTS_EIIC_TYPE_1"/>
    <property type="match status" value="1"/>
</dbReference>
<evidence type="ECO:0000313" key="21">
    <source>
        <dbReference type="Proteomes" id="UP000702964"/>
    </source>
</evidence>
<dbReference type="GO" id="GO:0004553">
    <property type="term" value="F:hydrolase activity, hydrolyzing O-glycosyl compounds"/>
    <property type="evidence" value="ECO:0007669"/>
    <property type="project" value="InterPro"/>
</dbReference>
<dbReference type="InterPro" id="IPR018120">
    <property type="entry name" value="Glyco_hydro_1_AS"/>
</dbReference>
<dbReference type="InterPro" id="IPR001127">
    <property type="entry name" value="PTS_EIIA_1_perm"/>
</dbReference>
<dbReference type="InterPro" id="IPR017853">
    <property type="entry name" value="GH"/>
</dbReference>
<organism evidence="20 21">
    <name type="scientific">Phytophthora kernoviae 00238/432</name>
    <dbReference type="NCBI Taxonomy" id="1284355"/>
    <lineage>
        <taxon>Eukaryota</taxon>
        <taxon>Sar</taxon>
        <taxon>Stramenopiles</taxon>
        <taxon>Oomycota</taxon>
        <taxon>Peronosporomycetes</taxon>
        <taxon>Peronosporales</taxon>
        <taxon>Peronosporaceae</taxon>
        <taxon>Phytophthora</taxon>
    </lineage>
</organism>
<reference evidence="20" key="1">
    <citation type="journal article" date="2015" name="Genom Data">
        <title>Draft genome sequences of Phytophthora kernoviae and Phytophthora ramorum lineage EU2 from Scotland.</title>
        <authorList>
            <person name="Sambles C."/>
            <person name="Schlenzig A."/>
            <person name="O'Neill P."/>
            <person name="Grant M."/>
            <person name="Studholme D.J."/>
        </authorList>
    </citation>
    <scope>NUCLEOTIDE SEQUENCE</scope>
    <source>
        <strain evidence="20">00238/432</strain>
    </source>
</reference>
<keyword evidence="11 15" id="KW-0472">Membrane</keyword>
<dbReference type="Gene3D" id="2.70.70.10">
    <property type="entry name" value="Glucose Permease (Domain IIA)"/>
    <property type="match status" value="1"/>
</dbReference>
<feature type="domain" description="PRD" evidence="19">
    <location>
        <begin position="657"/>
        <end position="766"/>
    </location>
</feature>
<comment type="subcellular location">
    <subcellularLocation>
        <location evidence="1">Cell membrane</location>
        <topology evidence="1">Multi-pass membrane protein</topology>
    </subcellularLocation>
</comment>
<dbReference type="Proteomes" id="UP000702964">
    <property type="component" value="Unassembled WGS sequence"/>
</dbReference>
<keyword evidence="2" id="KW-0813">Transport</keyword>
<keyword evidence="4" id="KW-0762">Sugar transport</keyword>
<dbReference type="NCBIfam" id="NF007356">
    <property type="entry name" value="PRK09852.1"/>
    <property type="match status" value="1"/>
</dbReference>
<feature type="domain" description="PRD" evidence="19">
    <location>
        <begin position="551"/>
        <end position="656"/>
    </location>
</feature>
<evidence type="ECO:0000259" key="18">
    <source>
        <dbReference type="PROSITE" id="PS51103"/>
    </source>
</evidence>
<proteinExistence type="predicted"/>
<feature type="transmembrane region" description="Helical" evidence="15">
    <location>
        <begin position="1148"/>
        <end position="1171"/>
    </location>
</feature>
<dbReference type="SMART" id="SM01061">
    <property type="entry name" value="CAT_RBD"/>
    <property type="match status" value="1"/>
</dbReference>
<dbReference type="PROSITE" id="PS51372">
    <property type="entry name" value="PRD_2"/>
    <property type="match status" value="2"/>
</dbReference>
<evidence type="ECO:0000256" key="6">
    <source>
        <dbReference type="ARBA" id="ARBA00022683"/>
    </source>
</evidence>
<dbReference type="SUPFAM" id="SSF50151">
    <property type="entry name" value="SacY-like RNA-binding domain"/>
    <property type="match status" value="1"/>
</dbReference>
<dbReference type="InterPro" id="IPR011055">
    <property type="entry name" value="Dup_hybrid_motif"/>
</dbReference>
<keyword evidence="10 15" id="KW-1133">Transmembrane helix</keyword>
<dbReference type="InterPro" id="IPR004341">
    <property type="entry name" value="CAT_RNA-bd_dom"/>
</dbReference>
<feature type="domain" description="PTS EIIB type-1" evidence="17">
    <location>
        <begin position="772"/>
        <end position="854"/>
    </location>
</feature>
<evidence type="ECO:0000256" key="1">
    <source>
        <dbReference type="ARBA" id="ARBA00004651"/>
    </source>
</evidence>